<dbReference type="AlphaFoldDB" id="A0A9I9EM49"/>
<sequence>MNIDNPTVREVGSRERELNVNLGKNLKQQQQFRAFIDNKAILFSFFANPPVHPEPTQQQE</sequence>
<proteinExistence type="predicted"/>
<organism evidence="1">
    <name type="scientific">Cucumis melo</name>
    <name type="common">Muskmelon</name>
    <dbReference type="NCBI Taxonomy" id="3656"/>
    <lineage>
        <taxon>Eukaryota</taxon>
        <taxon>Viridiplantae</taxon>
        <taxon>Streptophyta</taxon>
        <taxon>Embryophyta</taxon>
        <taxon>Tracheophyta</taxon>
        <taxon>Spermatophyta</taxon>
        <taxon>Magnoliopsida</taxon>
        <taxon>eudicotyledons</taxon>
        <taxon>Gunneridae</taxon>
        <taxon>Pentapetalae</taxon>
        <taxon>rosids</taxon>
        <taxon>fabids</taxon>
        <taxon>Cucurbitales</taxon>
        <taxon>Cucurbitaceae</taxon>
        <taxon>Benincaseae</taxon>
        <taxon>Cucumis</taxon>
    </lineage>
</organism>
<dbReference type="Gramene" id="MELO3C035249.2.1">
    <property type="protein sequence ID" value="MELO3C035249.2.1"/>
    <property type="gene ID" value="MELO3C035249.2"/>
</dbReference>
<reference evidence="1" key="1">
    <citation type="submission" date="2023-03" db="UniProtKB">
        <authorList>
            <consortium name="EnsemblPlants"/>
        </authorList>
    </citation>
    <scope>IDENTIFICATION</scope>
</reference>
<protein>
    <submittedName>
        <fullName evidence="1">Uncharacterized protein</fullName>
    </submittedName>
</protein>
<dbReference type="EnsemblPlants" id="MELO3C035249.2.1">
    <property type="protein sequence ID" value="MELO3C035249.2.1"/>
    <property type="gene ID" value="MELO3C035249.2"/>
</dbReference>
<name>A0A9I9EM49_CUCME</name>
<accession>A0A9I9EM49</accession>
<evidence type="ECO:0000313" key="1">
    <source>
        <dbReference type="EnsemblPlants" id="MELO3C035249.2.1"/>
    </source>
</evidence>